<protein>
    <submittedName>
        <fullName evidence="1">Uncharacterized protein</fullName>
    </submittedName>
</protein>
<gene>
    <name evidence="1" type="ORF">HCB35_04700</name>
</gene>
<comment type="caution">
    <text evidence="1">The sequence shown here is derived from an EMBL/GenBank/DDBJ whole genome shotgun (WGS) entry which is preliminary data.</text>
</comment>
<proteinExistence type="predicted"/>
<reference evidence="1 2" key="1">
    <citation type="submission" date="2020-03" db="EMBL/GenBank/DDBJ databases">
        <title>Soil Listeria distribution.</title>
        <authorList>
            <person name="Liao J."/>
            <person name="Wiedmann M."/>
        </authorList>
    </citation>
    <scope>NUCLEOTIDE SEQUENCE [LARGE SCALE GENOMIC DNA]</scope>
    <source>
        <strain evidence="1 2">FSL L7-0149</strain>
    </source>
</reference>
<dbReference type="AlphaFoldDB" id="A0A842ESZ7"/>
<organism evidence="1 2">
    <name type="scientific">Listeria booriae</name>
    <dbReference type="NCBI Taxonomy" id="1552123"/>
    <lineage>
        <taxon>Bacteria</taxon>
        <taxon>Bacillati</taxon>
        <taxon>Bacillota</taxon>
        <taxon>Bacilli</taxon>
        <taxon>Bacillales</taxon>
        <taxon>Listeriaceae</taxon>
        <taxon>Listeria</taxon>
    </lineage>
</organism>
<evidence type="ECO:0000313" key="2">
    <source>
        <dbReference type="Proteomes" id="UP000553016"/>
    </source>
</evidence>
<sequence>MAHSELKKEEVMADKTFTQDELNEIVKNRVADVNKTKNAEIETLKGAHKADIEAKDSEISTLNNQVKDYEDSEKTIKKLQKEKETVESKLNEYVEKEQTAEWHTKLKENGVKEDRYDAFTKLFGDEERNDENLAKFAEQYPEWVDKGTDKPDTIPRVGQTLDNTTGNQEVIDPFIQALNS</sequence>
<name>A0A842ESZ7_9LIST</name>
<accession>A0A842ESZ7</accession>
<dbReference type="Proteomes" id="UP000553016">
    <property type="component" value="Unassembled WGS sequence"/>
</dbReference>
<evidence type="ECO:0000313" key="1">
    <source>
        <dbReference type="EMBL" id="MBC2239764.1"/>
    </source>
</evidence>
<dbReference type="EMBL" id="JAARZA010000002">
    <property type="protein sequence ID" value="MBC2239764.1"/>
    <property type="molecule type" value="Genomic_DNA"/>
</dbReference>